<reference evidence="1" key="1">
    <citation type="submission" date="2014-11" db="EMBL/GenBank/DDBJ databases">
        <authorList>
            <person name="Amaro Gonzalez C."/>
        </authorList>
    </citation>
    <scope>NUCLEOTIDE SEQUENCE</scope>
</reference>
<dbReference type="EMBL" id="GBXM01029059">
    <property type="protein sequence ID" value="JAH79518.1"/>
    <property type="molecule type" value="Transcribed_RNA"/>
</dbReference>
<reference evidence="1" key="2">
    <citation type="journal article" date="2015" name="Fish Shellfish Immunol.">
        <title>Early steps in the European eel (Anguilla anguilla)-Vibrio vulnificus interaction in the gills: Role of the RtxA13 toxin.</title>
        <authorList>
            <person name="Callol A."/>
            <person name="Pajuelo D."/>
            <person name="Ebbesson L."/>
            <person name="Teles M."/>
            <person name="MacKenzie S."/>
            <person name="Amaro C."/>
        </authorList>
    </citation>
    <scope>NUCLEOTIDE SEQUENCE</scope>
</reference>
<dbReference type="AlphaFoldDB" id="A0A0E9VQI8"/>
<organism evidence="1">
    <name type="scientific">Anguilla anguilla</name>
    <name type="common">European freshwater eel</name>
    <name type="synonym">Muraena anguilla</name>
    <dbReference type="NCBI Taxonomy" id="7936"/>
    <lineage>
        <taxon>Eukaryota</taxon>
        <taxon>Metazoa</taxon>
        <taxon>Chordata</taxon>
        <taxon>Craniata</taxon>
        <taxon>Vertebrata</taxon>
        <taxon>Euteleostomi</taxon>
        <taxon>Actinopterygii</taxon>
        <taxon>Neopterygii</taxon>
        <taxon>Teleostei</taxon>
        <taxon>Anguilliformes</taxon>
        <taxon>Anguillidae</taxon>
        <taxon>Anguilla</taxon>
    </lineage>
</organism>
<name>A0A0E9VQI8_ANGAN</name>
<evidence type="ECO:0000313" key="1">
    <source>
        <dbReference type="EMBL" id="JAH79518.1"/>
    </source>
</evidence>
<proteinExistence type="predicted"/>
<sequence>MSTTPIFPPKTMLQLI</sequence>
<accession>A0A0E9VQI8</accession>
<protein>
    <submittedName>
        <fullName evidence="1">Uncharacterized protein</fullName>
    </submittedName>
</protein>